<sequence>MPYPATMIANNVLERSFRDGVYVTPMALQKILYFAASEYEKRTGNRLLAEPFQTWAYGPVVRSVYDKFRPFAARDIARYAADASGEARVIDESFDPALGGVLDRVWQATKGRGPVDLARITRERGSAWFAAFQEGREFLDPSEVAADSTYPPKLELAEN</sequence>
<dbReference type="AlphaFoldDB" id="K0YFV9"/>
<accession>K0YFV9</accession>
<evidence type="ECO:0000313" key="3">
    <source>
        <dbReference type="Proteomes" id="UP000006078"/>
    </source>
</evidence>
<keyword evidence="3" id="KW-1185">Reference proteome</keyword>
<name>K0YFV9_9CORY</name>
<evidence type="ECO:0000259" key="1">
    <source>
        <dbReference type="Pfam" id="PF13274"/>
    </source>
</evidence>
<reference evidence="2 3" key="1">
    <citation type="submission" date="2012-08" db="EMBL/GenBank/DDBJ databases">
        <title>The Genome Sequence of Turicella otitidis ATCC 51513.</title>
        <authorList>
            <consortium name="The Broad Institute Genome Sequencing Platform"/>
            <person name="Earl A."/>
            <person name="Ward D."/>
            <person name="Feldgarden M."/>
            <person name="Gevers D."/>
            <person name="Huys G."/>
            <person name="Walker B."/>
            <person name="Young S.K."/>
            <person name="Zeng Q."/>
            <person name="Gargeya S."/>
            <person name="Fitzgerald M."/>
            <person name="Haas B."/>
            <person name="Abouelleil A."/>
            <person name="Alvarado L."/>
            <person name="Arachchi H.M."/>
            <person name="Berlin A.M."/>
            <person name="Chapman S.B."/>
            <person name="Goldberg J."/>
            <person name="Griggs A."/>
            <person name="Gujja S."/>
            <person name="Hansen M."/>
            <person name="Howarth C."/>
            <person name="Imamovic A."/>
            <person name="Larimer J."/>
            <person name="McCowen C."/>
            <person name="Montmayeur A."/>
            <person name="Murphy C."/>
            <person name="Neiman D."/>
            <person name="Pearson M."/>
            <person name="Priest M."/>
            <person name="Roberts A."/>
            <person name="Saif S."/>
            <person name="Shea T."/>
            <person name="Sisk P."/>
            <person name="Sykes S."/>
            <person name="Wortman J."/>
            <person name="Nusbaum C."/>
            <person name="Birren B."/>
        </authorList>
    </citation>
    <scope>NUCLEOTIDE SEQUENCE [LARGE SCALE GENOMIC DNA]</scope>
    <source>
        <strain evidence="2 3">ATCC 51513</strain>
    </source>
</reference>
<comment type="caution">
    <text evidence="2">The sequence shown here is derived from an EMBL/GenBank/DDBJ whole genome shotgun (WGS) entry which is preliminary data.</text>
</comment>
<dbReference type="HOGENOM" id="CLU_110683_1_1_11"/>
<gene>
    <name evidence="2" type="ORF">HMPREF9719_01065</name>
</gene>
<protein>
    <recommendedName>
        <fullName evidence="1">Antitoxin SocA-like Panacea domain-containing protein</fullName>
    </recommendedName>
</protein>
<dbReference type="Proteomes" id="UP000006078">
    <property type="component" value="Unassembled WGS sequence"/>
</dbReference>
<dbReference type="eggNOG" id="COG3600">
    <property type="taxonomic scope" value="Bacteria"/>
</dbReference>
<dbReference type="InterPro" id="IPR025272">
    <property type="entry name" value="SocA_Panacea"/>
</dbReference>
<dbReference type="EMBL" id="AHAE01000047">
    <property type="protein sequence ID" value="EJZ81993.1"/>
    <property type="molecule type" value="Genomic_DNA"/>
</dbReference>
<evidence type="ECO:0000313" key="2">
    <source>
        <dbReference type="EMBL" id="EJZ81993.1"/>
    </source>
</evidence>
<proteinExistence type="predicted"/>
<dbReference type="Pfam" id="PF13274">
    <property type="entry name" value="SocA_Panacea"/>
    <property type="match status" value="1"/>
</dbReference>
<dbReference type="RefSeq" id="WP_004600955.1">
    <property type="nucleotide sequence ID" value="NZ_HF541866.1"/>
</dbReference>
<organism evidence="2 3">
    <name type="scientific">Corynebacterium otitidis ATCC 51513</name>
    <dbReference type="NCBI Taxonomy" id="883169"/>
    <lineage>
        <taxon>Bacteria</taxon>
        <taxon>Bacillati</taxon>
        <taxon>Actinomycetota</taxon>
        <taxon>Actinomycetes</taxon>
        <taxon>Mycobacteriales</taxon>
        <taxon>Corynebacteriaceae</taxon>
        <taxon>Corynebacterium</taxon>
    </lineage>
</organism>
<feature type="domain" description="Antitoxin SocA-like Panacea" evidence="1">
    <location>
        <begin position="28"/>
        <end position="128"/>
    </location>
</feature>